<sequence length="300" mass="33131" precursor="true">MRMIRIFLTALLGLCLCAGVANATSVRVFKPGEAGVSPMELRNRAMAEGFAQAVLDEARLMLPAELDEARAEFFRRYMVDYSKPYVQGYNILSSEAIDAGLILNLDVIIDKTALRDGLKRMGLMATVLAPQPASLTLPQNLGDEERATLAGLVALSGIRQESVTSPVLVLEKGAGNAYTARLDSDNRTWTAHGKDLSVVWFDIWGHYFTRAEVRDARTNHYELSVVGWFSPDAALEFDRVLREWDSAVQEVELVELDMQSSGVGASWSVRVISGERLDSLLLGYLPQRGLSHQLTQQVGR</sequence>
<dbReference type="AlphaFoldDB" id="E6VZ20"/>
<reference evidence="2 3" key="2">
    <citation type="journal article" date="2014" name="Genome Announc.">
        <title>Complete Genome Sequence of the Subsurface, Mesophilic Sulfate-Reducing Bacterium Desulfovibrio aespoeensis Aspo-2.</title>
        <authorList>
            <person name="Pedersen K."/>
            <person name="Bengtsson A."/>
            <person name="Edlund J."/>
            <person name="Rabe L."/>
            <person name="Hazen T."/>
            <person name="Chakraborty R."/>
            <person name="Goodwin L."/>
            <person name="Shapiro N."/>
        </authorList>
    </citation>
    <scope>NUCLEOTIDE SEQUENCE [LARGE SCALE GENOMIC DNA]</scope>
    <source>
        <strain evidence="3">ATCC 700646 / DSM 10631 / Aspo-2</strain>
    </source>
</reference>
<dbReference type="OrthoDB" id="5470220at2"/>
<keyword evidence="3" id="KW-1185">Reference proteome</keyword>
<name>E6VZ20_PSEA9</name>
<keyword evidence="2" id="KW-0449">Lipoprotein</keyword>
<evidence type="ECO:0000313" key="2">
    <source>
        <dbReference type="EMBL" id="ADU62796.1"/>
    </source>
</evidence>
<evidence type="ECO:0000256" key="1">
    <source>
        <dbReference type="SAM" id="SignalP"/>
    </source>
</evidence>
<dbReference type="STRING" id="643562.Daes_1784"/>
<accession>E6VZ20</accession>
<dbReference type="Proteomes" id="UP000002191">
    <property type="component" value="Chromosome"/>
</dbReference>
<feature type="signal peptide" evidence="1">
    <location>
        <begin position="1"/>
        <end position="23"/>
    </location>
</feature>
<organism evidence="2 3">
    <name type="scientific">Pseudodesulfovibrio aespoeensis (strain ATCC 700646 / DSM 10631 / Aspo-2)</name>
    <name type="common">Desulfovibrio aespoeensis</name>
    <dbReference type="NCBI Taxonomy" id="643562"/>
    <lineage>
        <taxon>Bacteria</taxon>
        <taxon>Pseudomonadati</taxon>
        <taxon>Thermodesulfobacteriota</taxon>
        <taxon>Desulfovibrionia</taxon>
        <taxon>Desulfovibrionales</taxon>
        <taxon>Desulfovibrionaceae</taxon>
    </lineage>
</organism>
<dbReference type="RefSeq" id="WP_013514712.1">
    <property type="nucleotide sequence ID" value="NC_014844.1"/>
</dbReference>
<keyword evidence="1" id="KW-0732">Signal</keyword>
<proteinExistence type="predicted"/>
<feature type="chain" id="PRO_5003211487" evidence="1">
    <location>
        <begin position="24"/>
        <end position="300"/>
    </location>
</feature>
<protein>
    <submittedName>
        <fullName evidence="2">Putative lipoprotein</fullName>
    </submittedName>
</protein>
<reference evidence="3" key="1">
    <citation type="submission" date="2010-12" db="EMBL/GenBank/DDBJ databases">
        <title>Complete sequence of Desulfovibrio aespoeensis Aspo-2.</title>
        <authorList>
            <consortium name="US DOE Joint Genome Institute"/>
            <person name="Lucas S."/>
            <person name="Copeland A."/>
            <person name="Lapidus A."/>
            <person name="Cheng J.-F."/>
            <person name="Goodwin L."/>
            <person name="Pitluck S."/>
            <person name="Chertkov O."/>
            <person name="Misra M."/>
            <person name="Detter J.C."/>
            <person name="Han C."/>
            <person name="Tapia R."/>
            <person name="Land M."/>
            <person name="Hauser L."/>
            <person name="Kyrpides N."/>
            <person name="Ivanova N."/>
            <person name="Ovchinnikova G."/>
            <person name="Pedersen K."/>
            <person name="Jagevall S."/>
            <person name="Hazen T."/>
            <person name="Woyke T."/>
        </authorList>
    </citation>
    <scope>NUCLEOTIDE SEQUENCE [LARGE SCALE GENOMIC DNA]</scope>
    <source>
        <strain evidence="3">ATCC 700646 / DSM 10631 / Aspo-2</strain>
    </source>
</reference>
<evidence type="ECO:0000313" key="3">
    <source>
        <dbReference type="Proteomes" id="UP000002191"/>
    </source>
</evidence>
<dbReference type="KEGG" id="das:Daes_1784"/>
<dbReference type="EMBL" id="CP002431">
    <property type="protein sequence ID" value="ADU62796.1"/>
    <property type="molecule type" value="Genomic_DNA"/>
</dbReference>
<dbReference type="eggNOG" id="ENOG50344JF">
    <property type="taxonomic scope" value="Bacteria"/>
</dbReference>
<dbReference type="HOGENOM" id="CLU_070763_0_0_7"/>
<gene>
    <name evidence="2" type="ordered locus">Daes_1784</name>
</gene>